<comment type="caution">
    <text evidence="2">The sequence shown here is derived from an EMBL/GenBank/DDBJ whole genome shotgun (WGS) entry which is preliminary data.</text>
</comment>
<protein>
    <recommendedName>
        <fullName evidence="4">Chromosome partitioning protein ParA</fullName>
    </recommendedName>
</protein>
<feature type="compositionally biased region" description="Basic and acidic residues" evidence="1">
    <location>
        <begin position="15"/>
        <end position="24"/>
    </location>
</feature>
<proteinExistence type="predicted"/>
<dbReference type="eggNOG" id="ENOG50335FP">
    <property type="taxonomic scope" value="Bacteria"/>
</dbReference>
<evidence type="ECO:0008006" key="4">
    <source>
        <dbReference type="Google" id="ProtNLM"/>
    </source>
</evidence>
<evidence type="ECO:0000313" key="2">
    <source>
        <dbReference type="EMBL" id="KFX07380.1"/>
    </source>
</evidence>
<dbReference type="STRING" id="55207.KP22_04650"/>
<organism evidence="2 3">
    <name type="scientific">Pectobacterium betavasculorum</name>
    <dbReference type="NCBI Taxonomy" id="55207"/>
    <lineage>
        <taxon>Bacteria</taxon>
        <taxon>Pseudomonadati</taxon>
        <taxon>Pseudomonadota</taxon>
        <taxon>Gammaproteobacteria</taxon>
        <taxon>Enterobacterales</taxon>
        <taxon>Pectobacteriaceae</taxon>
        <taxon>Pectobacterium</taxon>
    </lineage>
</organism>
<dbReference type="AlphaFoldDB" id="A0A093RX26"/>
<accession>A0A093RX26</accession>
<reference evidence="2 3" key="1">
    <citation type="submission" date="2014-08" db="EMBL/GenBank/DDBJ databases">
        <title>Genome sequences of NCPPB Pectobacterium isolates.</title>
        <authorList>
            <person name="Glover R.H."/>
            <person name="Sapp M."/>
            <person name="Elphinstone J."/>
        </authorList>
    </citation>
    <scope>NUCLEOTIDE SEQUENCE [LARGE SCALE GENOMIC DNA]</scope>
    <source>
        <strain evidence="2 3">NCPPB 2795</strain>
    </source>
</reference>
<dbReference type="RefSeq" id="WP_039322703.1">
    <property type="nucleotide sequence ID" value="NZ_JAODTE010000001.1"/>
</dbReference>
<sequence length="92" mass="10866">MFSLLKRFLSPDPTSGRHDNTNDNRIREIEEELAELESRLAQDPTHSETQKTLMIKYNQAIQLLASHPDYRDRVDTIFIQIDELRNTIRKNI</sequence>
<gene>
    <name evidence="2" type="ORF">KP22_04650</name>
</gene>
<dbReference type="EMBL" id="JQHM01000001">
    <property type="protein sequence ID" value="KFX07380.1"/>
    <property type="molecule type" value="Genomic_DNA"/>
</dbReference>
<feature type="region of interest" description="Disordered" evidence="1">
    <location>
        <begin position="1"/>
        <end position="24"/>
    </location>
</feature>
<dbReference type="Proteomes" id="UP000032874">
    <property type="component" value="Unassembled WGS sequence"/>
</dbReference>
<name>A0A093RX26_9GAMM</name>
<evidence type="ECO:0000256" key="1">
    <source>
        <dbReference type="SAM" id="MobiDB-lite"/>
    </source>
</evidence>
<evidence type="ECO:0000313" key="3">
    <source>
        <dbReference type="Proteomes" id="UP000032874"/>
    </source>
</evidence>